<evidence type="ECO:0000313" key="2">
    <source>
        <dbReference type="Proteomes" id="UP000789901"/>
    </source>
</evidence>
<name>A0ABN7WRC1_GIGMA</name>
<dbReference type="EMBL" id="CAJVQB010056730">
    <property type="protein sequence ID" value="CAG8837821.1"/>
    <property type="molecule type" value="Genomic_DNA"/>
</dbReference>
<protein>
    <submittedName>
        <fullName evidence="1">22968_t:CDS:1</fullName>
    </submittedName>
</protein>
<dbReference type="Proteomes" id="UP000789901">
    <property type="component" value="Unassembled WGS sequence"/>
</dbReference>
<reference evidence="1 2" key="1">
    <citation type="submission" date="2021-06" db="EMBL/GenBank/DDBJ databases">
        <authorList>
            <person name="Kallberg Y."/>
            <person name="Tangrot J."/>
            <person name="Rosling A."/>
        </authorList>
    </citation>
    <scope>NUCLEOTIDE SEQUENCE [LARGE SCALE GENOMIC DNA]</scope>
    <source>
        <strain evidence="1 2">120-4 pot B 10/14</strain>
    </source>
</reference>
<keyword evidence="2" id="KW-1185">Reference proteome</keyword>
<evidence type="ECO:0000313" key="1">
    <source>
        <dbReference type="EMBL" id="CAG8837821.1"/>
    </source>
</evidence>
<accession>A0ABN7WRC1</accession>
<sequence>MHFAEKKLYLTYSKKTNIVPIFTDSGPLVEPVDKLSESEDIFNKFEYEDKVLDEAKAHGEIISGSTACLANIKELPTQESDSEDVPVEKSLEKSLGNAPLDIKEKEVAHAKLLDEKDIFARNMNDLRQTDIITHEIDIRASVLIKQAPYCAVPS</sequence>
<proteinExistence type="predicted"/>
<comment type="caution">
    <text evidence="1">The sequence shown here is derived from an EMBL/GenBank/DDBJ whole genome shotgun (WGS) entry which is preliminary data.</text>
</comment>
<feature type="non-terminal residue" evidence="1">
    <location>
        <position position="154"/>
    </location>
</feature>
<organism evidence="1 2">
    <name type="scientific">Gigaspora margarita</name>
    <dbReference type="NCBI Taxonomy" id="4874"/>
    <lineage>
        <taxon>Eukaryota</taxon>
        <taxon>Fungi</taxon>
        <taxon>Fungi incertae sedis</taxon>
        <taxon>Mucoromycota</taxon>
        <taxon>Glomeromycotina</taxon>
        <taxon>Glomeromycetes</taxon>
        <taxon>Diversisporales</taxon>
        <taxon>Gigasporaceae</taxon>
        <taxon>Gigaspora</taxon>
    </lineage>
</organism>
<gene>
    <name evidence="1" type="ORF">GMARGA_LOCUS33675</name>
</gene>